<organism evidence="2 3">
    <name type="scientific">Enterococcus innesii</name>
    <dbReference type="NCBI Taxonomy" id="2839759"/>
    <lineage>
        <taxon>Bacteria</taxon>
        <taxon>Bacillati</taxon>
        <taxon>Bacillota</taxon>
        <taxon>Bacilli</taxon>
        <taxon>Lactobacillales</taxon>
        <taxon>Enterococcaceae</taxon>
        <taxon>Enterococcus</taxon>
    </lineage>
</organism>
<dbReference type="EMBL" id="AP025635">
    <property type="protein sequence ID" value="BDG67778.1"/>
    <property type="molecule type" value="Genomic_DNA"/>
</dbReference>
<evidence type="ECO:0000259" key="1">
    <source>
        <dbReference type="PROSITE" id="PS51186"/>
    </source>
</evidence>
<accession>A0ABM7XRS6</accession>
<dbReference type="InterPro" id="IPR000182">
    <property type="entry name" value="GNAT_dom"/>
</dbReference>
<dbReference type="GeneID" id="83457324"/>
<dbReference type="RefSeq" id="WP_244353163.1">
    <property type="nucleotide sequence ID" value="NZ_AP025635.1"/>
</dbReference>
<dbReference type="Pfam" id="PF00583">
    <property type="entry name" value="Acetyltransf_1"/>
    <property type="match status" value="1"/>
</dbReference>
<keyword evidence="3" id="KW-1185">Reference proteome</keyword>
<dbReference type="SUPFAM" id="SSF55729">
    <property type="entry name" value="Acyl-CoA N-acyltransferases (Nat)"/>
    <property type="match status" value="1"/>
</dbReference>
<proteinExistence type="predicted"/>
<evidence type="ECO:0000313" key="3">
    <source>
        <dbReference type="Proteomes" id="UP000831692"/>
    </source>
</evidence>
<feature type="domain" description="N-acetyltransferase" evidence="1">
    <location>
        <begin position="3"/>
        <end position="140"/>
    </location>
</feature>
<gene>
    <name evidence="2" type="ORF">ENLAB_13420</name>
</gene>
<reference evidence="2 3" key="1">
    <citation type="submission" date="2022-03" db="EMBL/GenBank/DDBJ databases">
        <title>Complete genome sequence of Enterococcus innesii DB-1.</title>
        <authorList>
            <person name="Fukuda D."/>
            <person name="Nolasco-Hipolito C."/>
        </authorList>
    </citation>
    <scope>NUCLEOTIDE SEQUENCE [LARGE SCALE GENOMIC DNA]</scope>
    <source>
        <strain evidence="2 3">DB-1</strain>
    </source>
</reference>
<dbReference type="PROSITE" id="PS51186">
    <property type="entry name" value="GNAT"/>
    <property type="match status" value="1"/>
</dbReference>
<evidence type="ECO:0000313" key="2">
    <source>
        <dbReference type="EMBL" id="BDG67778.1"/>
    </source>
</evidence>
<dbReference type="InterPro" id="IPR016181">
    <property type="entry name" value="Acyl_CoA_acyltransferase"/>
</dbReference>
<protein>
    <recommendedName>
        <fullName evidence="1">N-acetyltransferase domain-containing protein</fullName>
    </recommendedName>
</protein>
<sequence length="141" mass="15996">MTRIIEQGTDQELAALETALTAYTKHQKPFTQTDTYQNFSSVIKKEGVVIAGGIAYASMYHIGYLDTLWVKASERGKGYGKQILTDLEQQLKAFGCENCQTATFDFQAPDFYQRMGYDEIGRIAHTQNQLTEIFLVKKLHD</sequence>
<dbReference type="Gene3D" id="3.40.630.30">
    <property type="match status" value="1"/>
</dbReference>
<dbReference type="CDD" id="cd04301">
    <property type="entry name" value="NAT_SF"/>
    <property type="match status" value="1"/>
</dbReference>
<dbReference type="Proteomes" id="UP000831692">
    <property type="component" value="Chromosome"/>
</dbReference>
<name>A0ABM7XRS6_9ENTE</name>